<evidence type="ECO:0000313" key="3">
    <source>
        <dbReference type="Proteomes" id="UP000006898"/>
    </source>
</evidence>
<protein>
    <submittedName>
        <fullName evidence="2">Uncharacterized protein</fullName>
    </submittedName>
</protein>
<dbReference type="EMBL" id="FP565575">
    <property type="protein sequence ID" value="CBE69845.1"/>
    <property type="molecule type" value="Genomic_DNA"/>
</dbReference>
<evidence type="ECO:0000313" key="2">
    <source>
        <dbReference type="EMBL" id="CBE69845.1"/>
    </source>
</evidence>
<dbReference type="STRING" id="671143.DAMO_2772"/>
<proteinExistence type="predicted"/>
<dbReference type="AlphaFoldDB" id="D5ML05"/>
<dbReference type="Proteomes" id="UP000006898">
    <property type="component" value="Chromosome"/>
</dbReference>
<sequence>MGNRQGPRCYPGRTPPMERPGAQDSAFGGSGVKDPRQRELTRHSLRPIVEFGSLDVITWGTQVFSRHSELTRATRRS</sequence>
<name>D5ML05_METO1</name>
<evidence type="ECO:0000256" key="1">
    <source>
        <dbReference type="SAM" id="MobiDB-lite"/>
    </source>
</evidence>
<reference evidence="2 3" key="1">
    <citation type="journal article" date="2010" name="Nature">
        <title>Nitrite-driven anaerobic methane oxidation by oxygenic bacteria.</title>
        <authorList>
            <person name="Ettwig K.F."/>
            <person name="Butler M.K."/>
            <person name="Le Paslier D."/>
            <person name="Pelletier E."/>
            <person name="Mangenot S."/>
            <person name="Kuypers M.M.M."/>
            <person name="Schreiber F."/>
            <person name="Dutilh B.E."/>
            <person name="Zedelius J."/>
            <person name="de Beer D."/>
            <person name="Gloerich J."/>
            <person name="Wessels H.J.C.T."/>
            <person name="van Allen T."/>
            <person name="Luesken F."/>
            <person name="Wu M."/>
            <person name="van de Pas-Schoonen K.T."/>
            <person name="Op den Camp H.J.M."/>
            <person name="Janssen-Megens E.M."/>
            <person name="Francoijs K-J."/>
            <person name="Stunnenberg H."/>
            <person name="Weissenbach J."/>
            <person name="Jetten M.S.M."/>
            <person name="Strous M."/>
        </authorList>
    </citation>
    <scope>NUCLEOTIDE SEQUENCE [LARGE SCALE GENOMIC DNA]</scope>
</reference>
<gene>
    <name evidence="2" type="ORF">DAMO_2772</name>
</gene>
<feature type="region of interest" description="Disordered" evidence="1">
    <location>
        <begin position="1"/>
        <end position="40"/>
    </location>
</feature>
<dbReference type="HOGENOM" id="CLU_2631608_0_0_0"/>
<dbReference type="KEGG" id="mox:DAMO_2772"/>
<organism evidence="2 3">
    <name type="scientific">Methylomirabilis oxygeniifera</name>
    <dbReference type="NCBI Taxonomy" id="671143"/>
    <lineage>
        <taxon>Bacteria</taxon>
        <taxon>Candidatus Methylomirabilota</taxon>
        <taxon>Candidatus Methylomirabilia</taxon>
        <taxon>Candidatus Methylomirabilales</taxon>
        <taxon>Candidatus Methylomirabilaceae</taxon>
        <taxon>Candidatus Methylomirabilis</taxon>
    </lineage>
</organism>
<accession>D5ML05</accession>